<protein>
    <submittedName>
        <fullName evidence="3">DUF2892 domain-containing protein</fullName>
    </submittedName>
</protein>
<organism evidence="3 4">
    <name type="scientific">Halobaculum lipolyticum</name>
    <dbReference type="NCBI Taxonomy" id="3032001"/>
    <lineage>
        <taxon>Archaea</taxon>
        <taxon>Methanobacteriati</taxon>
        <taxon>Methanobacteriota</taxon>
        <taxon>Stenosarchaea group</taxon>
        <taxon>Halobacteria</taxon>
        <taxon>Halobacteriales</taxon>
        <taxon>Haloferacaceae</taxon>
        <taxon>Halobaculum</taxon>
    </lineage>
</organism>
<keyword evidence="1" id="KW-0472">Membrane</keyword>
<dbReference type="InterPro" id="IPR021309">
    <property type="entry name" value="YgaP-like_TM"/>
</dbReference>
<accession>A0ABD5WDV2</accession>
<evidence type="ECO:0000256" key="1">
    <source>
        <dbReference type="SAM" id="Phobius"/>
    </source>
</evidence>
<proteinExistence type="predicted"/>
<name>A0ABD5WDV2_9EURY</name>
<keyword evidence="1" id="KW-0812">Transmembrane</keyword>
<evidence type="ECO:0000313" key="3">
    <source>
        <dbReference type="EMBL" id="MFC7068723.1"/>
    </source>
</evidence>
<reference evidence="3 4" key="1">
    <citation type="journal article" date="2019" name="Int. J. Syst. Evol. Microbiol.">
        <title>The Global Catalogue of Microorganisms (GCM) 10K type strain sequencing project: providing services to taxonomists for standard genome sequencing and annotation.</title>
        <authorList>
            <consortium name="The Broad Institute Genomics Platform"/>
            <consortium name="The Broad Institute Genome Sequencing Center for Infectious Disease"/>
            <person name="Wu L."/>
            <person name="Ma J."/>
        </authorList>
    </citation>
    <scope>NUCLEOTIDE SEQUENCE [LARGE SCALE GENOMIC DNA]</scope>
    <source>
        <strain evidence="3 4">DT31</strain>
    </source>
</reference>
<dbReference type="GeneID" id="81127080"/>
<dbReference type="Pfam" id="PF11127">
    <property type="entry name" value="YgaP-like_TM"/>
    <property type="match status" value="1"/>
</dbReference>
<evidence type="ECO:0000313" key="4">
    <source>
        <dbReference type="Proteomes" id="UP001596461"/>
    </source>
</evidence>
<dbReference type="Proteomes" id="UP001596461">
    <property type="component" value="Unassembled WGS sequence"/>
</dbReference>
<evidence type="ECO:0000259" key="2">
    <source>
        <dbReference type="Pfam" id="PF11127"/>
    </source>
</evidence>
<dbReference type="AlphaFoldDB" id="A0ABD5WDV2"/>
<sequence length="69" mass="6757">MDSNVGSTDKLARIVVGAVAGLLSLATLAGAVAAPTVVAPLAGVVAVLMLGTAFTNRCAVYSLLGISTR</sequence>
<dbReference type="EMBL" id="JBHTAH010000002">
    <property type="protein sequence ID" value="MFC7068723.1"/>
    <property type="molecule type" value="Genomic_DNA"/>
</dbReference>
<feature type="transmembrane region" description="Helical" evidence="1">
    <location>
        <begin position="40"/>
        <end position="64"/>
    </location>
</feature>
<feature type="domain" description="Inner membrane protein YgaP-like transmembrane" evidence="2">
    <location>
        <begin position="1"/>
        <end position="68"/>
    </location>
</feature>
<dbReference type="RefSeq" id="WP_284033457.1">
    <property type="nucleotide sequence ID" value="NZ_CP126155.1"/>
</dbReference>
<gene>
    <name evidence="3" type="ORF">ACFQL9_03640</name>
</gene>
<comment type="caution">
    <text evidence="3">The sequence shown here is derived from an EMBL/GenBank/DDBJ whole genome shotgun (WGS) entry which is preliminary data.</text>
</comment>
<keyword evidence="4" id="KW-1185">Reference proteome</keyword>
<keyword evidence="1" id="KW-1133">Transmembrane helix</keyword>
<feature type="transmembrane region" description="Helical" evidence="1">
    <location>
        <begin position="12"/>
        <end position="34"/>
    </location>
</feature>